<accession>A0ABW2KZH4</accession>
<organism evidence="5 6">
    <name type="scientific">Rhodocista pekingensis</name>
    <dbReference type="NCBI Taxonomy" id="201185"/>
    <lineage>
        <taxon>Bacteria</taxon>
        <taxon>Pseudomonadati</taxon>
        <taxon>Pseudomonadota</taxon>
        <taxon>Alphaproteobacteria</taxon>
        <taxon>Rhodospirillales</taxon>
        <taxon>Azospirillaceae</taxon>
        <taxon>Rhodocista</taxon>
    </lineage>
</organism>
<dbReference type="Pfam" id="PF01565">
    <property type="entry name" value="FAD_binding_4"/>
    <property type="match status" value="1"/>
</dbReference>
<dbReference type="Pfam" id="PF02913">
    <property type="entry name" value="FAD-oxidase_C"/>
    <property type="match status" value="1"/>
</dbReference>
<evidence type="ECO:0000256" key="3">
    <source>
        <dbReference type="ARBA" id="ARBA00022827"/>
    </source>
</evidence>
<dbReference type="InterPro" id="IPR036318">
    <property type="entry name" value="FAD-bd_PCMH-like_sf"/>
</dbReference>
<dbReference type="PANTHER" id="PTHR43716">
    <property type="entry name" value="D-2-HYDROXYGLUTARATE DEHYDROGENASE, MITOCHONDRIAL"/>
    <property type="match status" value="1"/>
</dbReference>
<evidence type="ECO:0000313" key="5">
    <source>
        <dbReference type="EMBL" id="MFC7334444.1"/>
    </source>
</evidence>
<keyword evidence="3" id="KW-0274">FAD</keyword>
<protein>
    <submittedName>
        <fullName evidence="5">FAD-binding oxidoreductase</fullName>
    </submittedName>
</protein>
<evidence type="ECO:0000259" key="4">
    <source>
        <dbReference type="PROSITE" id="PS51387"/>
    </source>
</evidence>
<evidence type="ECO:0000256" key="1">
    <source>
        <dbReference type="ARBA" id="ARBA00008000"/>
    </source>
</evidence>
<comment type="caution">
    <text evidence="5">The sequence shown here is derived from an EMBL/GenBank/DDBJ whole genome shotgun (WGS) entry which is preliminary data.</text>
</comment>
<dbReference type="SUPFAM" id="SSF55103">
    <property type="entry name" value="FAD-linked oxidases, C-terminal domain"/>
    <property type="match status" value="1"/>
</dbReference>
<name>A0ABW2KZH4_9PROT</name>
<sequence>MTDTASALARLTDRLGPAAVLTGAEAMAPYAFDWRGIEESHPLAVLRPAATEQVADCVALCAQAGLALIPQGGNTGLVGGTVARRGQPAVLLNLGRMDRIRDVDALDFTLVAEAGCTLAAVQAAAEAVDRLFPLSLGSEGTCTLGGVLSTNAGGILTIRYGNARDLVLGLEVVLADGRVWNGLRRLRKDNTGYDLKHLFLGAEGTLGVVTAASVKLFPRPRQVETAFAAVPDPDAAIDLLARLRAAAGEAVTAFELLPRFAIDGAAAFLDRRFDPLAAPAPWYVLLELGGGMPGSALREAAEEALAEAAAAGTVLDATFAETGERRRQLWAIREGLPEIGRTLGGVVHHDVSVPVSRIPALIARGTAALEALIPGVRPYPFGHAGDGNIHFNVGRPETMPGKDFLARAGEVTALVHGIVRELGGSFSAEHGIGGRKAAELAAHKDPVELDLMRRIKRTLDPDGLMNPGKVLPP</sequence>
<dbReference type="Gene3D" id="3.30.43.10">
    <property type="entry name" value="Uridine Diphospho-n-acetylenolpyruvylglucosamine Reductase, domain 2"/>
    <property type="match status" value="1"/>
</dbReference>
<dbReference type="Gene3D" id="3.30.70.2190">
    <property type="match status" value="1"/>
</dbReference>
<dbReference type="InterPro" id="IPR016167">
    <property type="entry name" value="FAD-bd_PCMH_sub1"/>
</dbReference>
<dbReference type="SUPFAM" id="SSF56176">
    <property type="entry name" value="FAD-binding/transporter-associated domain-like"/>
    <property type="match status" value="1"/>
</dbReference>
<evidence type="ECO:0000313" key="6">
    <source>
        <dbReference type="Proteomes" id="UP001596456"/>
    </source>
</evidence>
<evidence type="ECO:0000256" key="2">
    <source>
        <dbReference type="ARBA" id="ARBA00022630"/>
    </source>
</evidence>
<dbReference type="InterPro" id="IPR004113">
    <property type="entry name" value="FAD-bd_oxidored_4_C"/>
</dbReference>
<dbReference type="InterPro" id="IPR006094">
    <property type="entry name" value="Oxid_FAD_bind_N"/>
</dbReference>
<dbReference type="Gene3D" id="1.10.45.10">
    <property type="entry name" value="Vanillyl-alcohol Oxidase, Chain A, domain 4"/>
    <property type="match status" value="1"/>
</dbReference>
<gene>
    <name evidence="5" type="ORF">ACFQPS_14845</name>
</gene>
<feature type="domain" description="FAD-binding PCMH-type" evidence="4">
    <location>
        <begin position="38"/>
        <end position="219"/>
    </location>
</feature>
<dbReference type="RefSeq" id="WP_377360003.1">
    <property type="nucleotide sequence ID" value="NZ_JBHTCM010000016.1"/>
</dbReference>
<dbReference type="InterPro" id="IPR016164">
    <property type="entry name" value="FAD-linked_Oxase-like_C"/>
</dbReference>
<keyword evidence="6" id="KW-1185">Reference proteome</keyword>
<dbReference type="PROSITE" id="PS51387">
    <property type="entry name" value="FAD_PCMH"/>
    <property type="match status" value="1"/>
</dbReference>
<reference evidence="6" key="1">
    <citation type="journal article" date="2019" name="Int. J. Syst. Evol. Microbiol.">
        <title>The Global Catalogue of Microorganisms (GCM) 10K type strain sequencing project: providing services to taxonomists for standard genome sequencing and annotation.</title>
        <authorList>
            <consortium name="The Broad Institute Genomics Platform"/>
            <consortium name="The Broad Institute Genome Sequencing Center for Infectious Disease"/>
            <person name="Wu L."/>
            <person name="Ma J."/>
        </authorList>
    </citation>
    <scope>NUCLEOTIDE SEQUENCE [LARGE SCALE GENOMIC DNA]</scope>
    <source>
        <strain evidence="6">CGMCC 1.16275</strain>
    </source>
</reference>
<comment type="similarity">
    <text evidence="1">Belongs to the FAD-binding oxidoreductase/transferase type 4 family.</text>
</comment>
<dbReference type="InterPro" id="IPR016166">
    <property type="entry name" value="FAD-bd_PCMH"/>
</dbReference>
<keyword evidence="2" id="KW-0285">Flavoprotein</keyword>
<dbReference type="EMBL" id="JBHTCM010000016">
    <property type="protein sequence ID" value="MFC7334444.1"/>
    <property type="molecule type" value="Genomic_DNA"/>
</dbReference>
<dbReference type="Gene3D" id="3.30.70.2740">
    <property type="match status" value="1"/>
</dbReference>
<dbReference type="Gene3D" id="3.30.465.10">
    <property type="match status" value="1"/>
</dbReference>
<proteinExistence type="inferred from homology"/>
<dbReference type="Proteomes" id="UP001596456">
    <property type="component" value="Unassembled WGS sequence"/>
</dbReference>
<dbReference type="InterPro" id="IPR051264">
    <property type="entry name" value="FAD-oxidored/transferase_4"/>
</dbReference>
<dbReference type="PANTHER" id="PTHR43716:SF2">
    <property type="entry name" value="BLL6224 PROTEIN"/>
    <property type="match status" value="1"/>
</dbReference>
<dbReference type="InterPro" id="IPR016169">
    <property type="entry name" value="FAD-bd_PCMH_sub2"/>
</dbReference>
<dbReference type="InterPro" id="IPR016171">
    <property type="entry name" value="Vanillyl_alc_oxidase_C-sub2"/>
</dbReference>